<dbReference type="GO" id="GO:0008299">
    <property type="term" value="P:isoprenoid biosynthetic process"/>
    <property type="evidence" value="ECO:0007669"/>
    <property type="project" value="UniProtKB-ARBA"/>
</dbReference>
<keyword evidence="3 4" id="KW-0460">Magnesium</keyword>
<dbReference type="InterPro" id="IPR034686">
    <property type="entry name" value="Terpene_cyclase-like_2"/>
</dbReference>
<dbReference type="PANTHER" id="PTHR35201:SF4">
    <property type="entry name" value="BETA-PINACENE SYNTHASE-RELATED"/>
    <property type="match status" value="1"/>
</dbReference>
<dbReference type="Proteomes" id="UP000800096">
    <property type="component" value="Unassembled WGS sequence"/>
</dbReference>
<dbReference type="SUPFAM" id="SSF48576">
    <property type="entry name" value="Terpenoid synthases"/>
    <property type="match status" value="1"/>
</dbReference>
<dbReference type="OrthoDB" id="2861623at2759"/>
<organism evidence="5 6">
    <name type="scientific">Ampelomyces quisqualis</name>
    <name type="common">Powdery mildew agent</name>
    <dbReference type="NCBI Taxonomy" id="50730"/>
    <lineage>
        <taxon>Eukaryota</taxon>
        <taxon>Fungi</taxon>
        <taxon>Dikarya</taxon>
        <taxon>Ascomycota</taxon>
        <taxon>Pezizomycotina</taxon>
        <taxon>Dothideomycetes</taxon>
        <taxon>Pleosporomycetidae</taxon>
        <taxon>Pleosporales</taxon>
        <taxon>Pleosporineae</taxon>
        <taxon>Phaeosphaeriaceae</taxon>
        <taxon>Ampelomyces</taxon>
    </lineage>
</organism>
<protein>
    <recommendedName>
        <fullName evidence="4">Terpene synthase</fullName>
        <ecNumber evidence="4">4.2.3.-</ecNumber>
    </recommendedName>
</protein>
<dbReference type="GO" id="GO:0010333">
    <property type="term" value="F:terpene synthase activity"/>
    <property type="evidence" value="ECO:0007669"/>
    <property type="project" value="InterPro"/>
</dbReference>
<dbReference type="InterPro" id="IPR008949">
    <property type="entry name" value="Isoprenoid_synthase_dom_sf"/>
</dbReference>
<dbReference type="Pfam" id="PF19086">
    <property type="entry name" value="Terpene_syn_C_2"/>
    <property type="match status" value="1"/>
</dbReference>
<dbReference type="Gene3D" id="1.10.600.10">
    <property type="entry name" value="Farnesyl Diphosphate Synthase"/>
    <property type="match status" value="1"/>
</dbReference>
<dbReference type="AlphaFoldDB" id="A0A6A5QEY0"/>
<evidence type="ECO:0000256" key="2">
    <source>
        <dbReference type="ARBA" id="ARBA00006333"/>
    </source>
</evidence>
<comment type="cofactor">
    <cofactor evidence="1 4">
        <name>Mg(2+)</name>
        <dbReference type="ChEBI" id="CHEBI:18420"/>
    </cofactor>
</comment>
<gene>
    <name evidence="5" type="ORF">BDU57DRAFT_550807</name>
</gene>
<evidence type="ECO:0000256" key="3">
    <source>
        <dbReference type="ARBA" id="ARBA00022842"/>
    </source>
</evidence>
<evidence type="ECO:0000256" key="4">
    <source>
        <dbReference type="RuleBase" id="RU366034"/>
    </source>
</evidence>
<dbReference type="EMBL" id="ML979139">
    <property type="protein sequence ID" value="KAF1913064.1"/>
    <property type="molecule type" value="Genomic_DNA"/>
</dbReference>
<evidence type="ECO:0000313" key="5">
    <source>
        <dbReference type="EMBL" id="KAF1913064.1"/>
    </source>
</evidence>
<dbReference type="SFLD" id="SFLDG01020">
    <property type="entry name" value="Terpene_Cyclase_Like_2"/>
    <property type="match status" value="1"/>
</dbReference>
<dbReference type="EC" id="4.2.3.-" evidence="4"/>
<keyword evidence="6" id="KW-1185">Reference proteome</keyword>
<keyword evidence="4" id="KW-0456">Lyase</keyword>
<reference evidence="5" key="1">
    <citation type="journal article" date="2020" name="Stud. Mycol.">
        <title>101 Dothideomycetes genomes: a test case for predicting lifestyles and emergence of pathogens.</title>
        <authorList>
            <person name="Haridas S."/>
            <person name="Albert R."/>
            <person name="Binder M."/>
            <person name="Bloem J."/>
            <person name="Labutti K."/>
            <person name="Salamov A."/>
            <person name="Andreopoulos B."/>
            <person name="Baker S."/>
            <person name="Barry K."/>
            <person name="Bills G."/>
            <person name="Bluhm B."/>
            <person name="Cannon C."/>
            <person name="Castanera R."/>
            <person name="Culley D."/>
            <person name="Daum C."/>
            <person name="Ezra D."/>
            <person name="Gonzalez J."/>
            <person name="Henrissat B."/>
            <person name="Kuo A."/>
            <person name="Liang C."/>
            <person name="Lipzen A."/>
            <person name="Lutzoni F."/>
            <person name="Magnuson J."/>
            <person name="Mondo S."/>
            <person name="Nolan M."/>
            <person name="Ohm R."/>
            <person name="Pangilinan J."/>
            <person name="Park H.-J."/>
            <person name="Ramirez L."/>
            <person name="Alfaro M."/>
            <person name="Sun H."/>
            <person name="Tritt A."/>
            <person name="Yoshinaga Y."/>
            <person name="Zwiers L.-H."/>
            <person name="Turgeon B."/>
            <person name="Goodwin S."/>
            <person name="Spatafora J."/>
            <person name="Crous P."/>
            <person name="Grigoriev I."/>
        </authorList>
    </citation>
    <scope>NUCLEOTIDE SEQUENCE</scope>
    <source>
        <strain evidence="5">HMLAC05119</strain>
    </source>
</reference>
<dbReference type="PANTHER" id="PTHR35201">
    <property type="entry name" value="TERPENE SYNTHASE"/>
    <property type="match status" value="1"/>
</dbReference>
<sequence>MSTREALLDRLKGQEIVIPDLYAVFSSWVQIGVNTHYQELVPVADERLETIFEDKHKLSALRASDFAFFASTWWPRAHYDELRVLMFFTIWLFNWDDEIDEPMGCYSEDLDAAEEYRSQTIDFVLECLGLHDRPSAQRFPAQNKIIASFREIGEPLAKDYTIDQRKRFMEELTRFMEKTSREQQFRLCCGIPSVEEYWSFRMGTSAVGLVVAVQEYAMNIHICDSVMRKDTMIKSITDETIINISIVNDLLSLRKEISKGCIDSIVPIYCAQGMSVQNAVNEAVRALEASKSRFDKAAQSLSVAAQQDPLKYKHVSEWVEGCQSLCMGNLVWSLATGRYDISQYCAQSDGCVRFTL</sequence>
<dbReference type="SFLD" id="SFLDS00005">
    <property type="entry name" value="Isoprenoid_Synthase_Type_I"/>
    <property type="match status" value="1"/>
</dbReference>
<keyword evidence="4" id="KW-0479">Metal-binding</keyword>
<proteinExistence type="inferred from homology"/>
<comment type="similarity">
    <text evidence="2 4">Belongs to the terpene synthase family.</text>
</comment>
<evidence type="ECO:0000313" key="6">
    <source>
        <dbReference type="Proteomes" id="UP000800096"/>
    </source>
</evidence>
<evidence type="ECO:0000256" key="1">
    <source>
        <dbReference type="ARBA" id="ARBA00001946"/>
    </source>
</evidence>
<accession>A0A6A5QEY0</accession>
<name>A0A6A5QEY0_AMPQU</name>
<dbReference type="GO" id="GO:0046872">
    <property type="term" value="F:metal ion binding"/>
    <property type="evidence" value="ECO:0007669"/>
    <property type="project" value="UniProtKB-KW"/>
</dbReference>